<evidence type="ECO:0000313" key="2">
    <source>
        <dbReference type="EMBL" id="ERI83920.1"/>
    </source>
</evidence>
<name>U2CH97_9BACE</name>
<dbReference type="AlphaFoldDB" id="U2CH97"/>
<organism evidence="2 3">
    <name type="scientific">Bacteroides pyogenes F0041</name>
    <dbReference type="NCBI Taxonomy" id="1321819"/>
    <lineage>
        <taxon>Bacteria</taxon>
        <taxon>Pseudomonadati</taxon>
        <taxon>Bacteroidota</taxon>
        <taxon>Bacteroidia</taxon>
        <taxon>Bacteroidales</taxon>
        <taxon>Bacteroidaceae</taxon>
        <taxon>Bacteroides</taxon>
    </lineage>
</organism>
<dbReference type="PATRIC" id="fig|1321819.3.peg.2326"/>
<evidence type="ECO:0000256" key="1">
    <source>
        <dbReference type="SAM" id="Phobius"/>
    </source>
</evidence>
<proteinExistence type="predicted"/>
<dbReference type="Proteomes" id="UP000016496">
    <property type="component" value="Unassembled WGS sequence"/>
</dbReference>
<comment type="caution">
    <text evidence="2">The sequence shown here is derived from an EMBL/GenBank/DDBJ whole genome shotgun (WGS) entry which is preliminary data.</text>
</comment>
<keyword evidence="1" id="KW-0812">Transmembrane</keyword>
<keyword evidence="1" id="KW-1133">Transmembrane helix</keyword>
<accession>U2CH97</accession>
<dbReference type="EMBL" id="AWSV01000138">
    <property type="protein sequence ID" value="ERI83920.1"/>
    <property type="molecule type" value="Genomic_DNA"/>
</dbReference>
<sequence length="39" mass="4946">MEHLIIYIDIIIIYFKKYILIDFRVFGRFLQLRQERISQ</sequence>
<gene>
    <name evidence="2" type="ORF">HMPREF1981_02523</name>
</gene>
<evidence type="ECO:0000313" key="3">
    <source>
        <dbReference type="Proteomes" id="UP000016496"/>
    </source>
</evidence>
<dbReference type="HOGENOM" id="CLU_3305028_0_0_10"/>
<protein>
    <submittedName>
        <fullName evidence="2">Uncharacterized protein</fullName>
    </submittedName>
</protein>
<keyword evidence="1" id="KW-0472">Membrane</keyword>
<feature type="transmembrane region" description="Helical" evidence="1">
    <location>
        <begin position="6"/>
        <end position="26"/>
    </location>
</feature>
<reference evidence="2 3" key="1">
    <citation type="submission" date="2013-08" db="EMBL/GenBank/DDBJ databases">
        <authorList>
            <person name="Weinstock G."/>
            <person name="Sodergren E."/>
            <person name="Wylie T."/>
            <person name="Fulton L."/>
            <person name="Fulton R."/>
            <person name="Fronick C."/>
            <person name="O'Laughlin M."/>
            <person name="Godfrey J."/>
            <person name="Miner T."/>
            <person name="Herter B."/>
            <person name="Appelbaum E."/>
            <person name="Cordes M."/>
            <person name="Lek S."/>
            <person name="Wollam A."/>
            <person name="Pepin K.H."/>
            <person name="Palsikar V.B."/>
            <person name="Mitreva M."/>
            <person name="Wilson R.K."/>
        </authorList>
    </citation>
    <scope>NUCLEOTIDE SEQUENCE [LARGE SCALE GENOMIC DNA]</scope>
    <source>
        <strain evidence="2 3">F0041</strain>
    </source>
</reference>